<reference evidence="8 9" key="1">
    <citation type="submission" date="2018-03" db="EMBL/GenBank/DDBJ databases">
        <title>Genomic Encyclopedia of Archaeal and Bacterial Type Strains, Phase II (KMG-II): from individual species to whole genera.</title>
        <authorList>
            <person name="Goeker M."/>
        </authorList>
    </citation>
    <scope>NUCLEOTIDE SEQUENCE [LARGE SCALE GENOMIC DNA]</scope>
    <source>
        <strain evidence="8 9">DSM 45348</strain>
    </source>
</reference>
<keyword evidence="3 7" id="KW-0479">Metal-binding</keyword>
<evidence type="ECO:0000256" key="1">
    <source>
        <dbReference type="ARBA" id="ARBA00010617"/>
    </source>
</evidence>
<evidence type="ECO:0000256" key="6">
    <source>
        <dbReference type="ARBA" id="ARBA00023033"/>
    </source>
</evidence>
<comment type="similarity">
    <text evidence="1 7">Belongs to the cytochrome P450 family.</text>
</comment>
<protein>
    <recommendedName>
        <fullName evidence="10">Cytochrome P450</fullName>
    </recommendedName>
</protein>
<dbReference type="FunFam" id="1.10.630.10:FF:000018">
    <property type="entry name" value="Cytochrome P450 monooxygenase"/>
    <property type="match status" value="1"/>
</dbReference>
<dbReference type="AlphaFoldDB" id="A0A2T0RD11"/>
<dbReference type="OrthoDB" id="4133219at2"/>
<dbReference type="EMBL" id="PVZG01000039">
    <property type="protein sequence ID" value="PRY19065.1"/>
    <property type="molecule type" value="Genomic_DNA"/>
</dbReference>
<evidence type="ECO:0000256" key="4">
    <source>
        <dbReference type="ARBA" id="ARBA00023002"/>
    </source>
</evidence>
<dbReference type="Gene3D" id="1.10.630.10">
    <property type="entry name" value="Cytochrome P450"/>
    <property type="match status" value="1"/>
</dbReference>
<evidence type="ECO:0000256" key="3">
    <source>
        <dbReference type="ARBA" id="ARBA00022723"/>
    </source>
</evidence>
<dbReference type="CDD" id="cd11032">
    <property type="entry name" value="P450_EryK-like"/>
    <property type="match status" value="1"/>
</dbReference>
<dbReference type="PANTHER" id="PTHR46696">
    <property type="entry name" value="P450, PUTATIVE (EUROFUNG)-RELATED"/>
    <property type="match status" value="1"/>
</dbReference>
<dbReference type="PRINTS" id="PR00385">
    <property type="entry name" value="P450"/>
</dbReference>
<dbReference type="InterPro" id="IPR001128">
    <property type="entry name" value="Cyt_P450"/>
</dbReference>
<evidence type="ECO:0000256" key="7">
    <source>
        <dbReference type="RuleBase" id="RU000461"/>
    </source>
</evidence>
<dbReference type="GO" id="GO:0005506">
    <property type="term" value="F:iron ion binding"/>
    <property type="evidence" value="ECO:0007669"/>
    <property type="project" value="InterPro"/>
</dbReference>
<organism evidence="8 9">
    <name type="scientific">Pseudosporangium ferrugineum</name>
    <dbReference type="NCBI Taxonomy" id="439699"/>
    <lineage>
        <taxon>Bacteria</taxon>
        <taxon>Bacillati</taxon>
        <taxon>Actinomycetota</taxon>
        <taxon>Actinomycetes</taxon>
        <taxon>Micromonosporales</taxon>
        <taxon>Micromonosporaceae</taxon>
        <taxon>Pseudosporangium</taxon>
    </lineage>
</organism>
<dbReference type="PROSITE" id="PS00086">
    <property type="entry name" value="CYTOCHROME_P450"/>
    <property type="match status" value="1"/>
</dbReference>
<evidence type="ECO:0000313" key="9">
    <source>
        <dbReference type="Proteomes" id="UP000239209"/>
    </source>
</evidence>
<name>A0A2T0RD11_9ACTN</name>
<dbReference type="SUPFAM" id="SSF48264">
    <property type="entry name" value="Cytochrome P450"/>
    <property type="match status" value="1"/>
</dbReference>
<keyword evidence="5 7" id="KW-0408">Iron</keyword>
<accession>A0A2T0RD11</accession>
<keyword evidence="6 7" id="KW-0503">Monooxygenase</keyword>
<dbReference type="GO" id="GO:0016705">
    <property type="term" value="F:oxidoreductase activity, acting on paired donors, with incorporation or reduction of molecular oxygen"/>
    <property type="evidence" value="ECO:0007669"/>
    <property type="project" value="InterPro"/>
</dbReference>
<sequence length="402" mass="45039">MDLRQSGMGKAPAYSLDGGRSLHRWLRDMRQHHPVQREPLTRVWTLYRYRDIIQATADPATFSSELWRYLPGDRGDDALTAGNLTAMDPPRHRLVRDLVSRSFTARAVGALRPRIAAIAAELIGAVADRGEMDVVADLSDPLPVLVIGELLGLPMADRELLSDWARRLLSFDKGDLTDEVVRKRVADTQQELLDYLRAHCRRRRTKPQDDLISRLIQAEVDGQRLTEDEVVNFANLLLLAGHVTTTLLLANIVLTLDEHPAAAAEARADRGLIPGLIEETLRYRPVIVSNMRVTTRAVTVGTEQLPAGQFVSLSFISGNRDEQYFTDPDRFDIHRDARKHLGFGHGIHYCLGAPLARLELGIALEAMFDRFSRIEVTGAPVDYYDTPGVAGPRSLRIAFRHH</sequence>
<proteinExistence type="inferred from homology"/>
<dbReference type="InterPro" id="IPR036396">
    <property type="entry name" value="Cyt_P450_sf"/>
</dbReference>
<dbReference type="GO" id="GO:0020037">
    <property type="term" value="F:heme binding"/>
    <property type="evidence" value="ECO:0007669"/>
    <property type="project" value="InterPro"/>
</dbReference>
<dbReference type="GO" id="GO:0017000">
    <property type="term" value="P:antibiotic biosynthetic process"/>
    <property type="evidence" value="ECO:0007669"/>
    <property type="project" value="UniProtKB-ARBA"/>
</dbReference>
<dbReference type="GO" id="GO:0004497">
    <property type="term" value="F:monooxygenase activity"/>
    <property type="evidence" value="ECO:0007669"/>
    <property type="project" value="UniProtKB-KW"/>
</dbReference>
<comment type="caution">
    <text evidence="8">The sequence shown here is derived from an EMBL/GenBank/DDBJ whole genome shotgun (WGS) entry which is preliminary data.</text>
</comment>
<dbReference type="InterPro" id="IPR017972">
    <property type="entry name" value="Cyt_P450_CS"/>
</dbReference>
<dbReference type="Pfam" id="PF00067">
    <property type="entry name" value="p450"/>
    <property type="match status" value="1"/>
</dbReference>
<keyword evidence="9" id="KW-1185">Reference proteome</keyword>
<evidence type="ECO:0000313" key="8">
    <source>
        <dbReference type="EMBL" id="PRY19065.1"/>
    </source>
</evidence>
<dbReference type="Proteomes" id="UP000239209">
    <property type="component" value="Unassembled WGS sequence"/>
</dbReference>
<gene>
    <name evidence="8" type="ORF">CLV70_1394</name>
</gene>
<keyword evidence="2 7" id="KW-0349">Heme</keyword>
<evidence type="ECO:0000256" key="5">
    <source>
        <dbReference type="ARBA" id="ARBA00023004"/>
    </source>
</evidence>
<dbReference type="PRINTS" id="PR00359">
    <property type="entry name" value="BP450"/>
</dbReference>
<keyword evidence="4 7" id="KW-0560">Oxidoreductase</keyword>
<dbReference type="RefSeq" id="WP_158277921.1">
    <property type="nucleotide sequence ID" value="NZ_PVZG01000039.1"/>
</dbReference>
<evidence type="ECO:0008006" key="10">
    <source>
        <dbReference type="Google" id="ProtNLM"/>
    </source>
</evidence>
<dbReference type="InterPro" id="IPR002397">
    <property type="entry name" value="Cyt_P450_B"/>
</dbReference>
<dbReference type="PANTHER" id="PTHR46696:SF6">
    <property type="entry name" value="P450, PUTATIVE (EUROFUNG)-RELATED"/>
    <property type="match status" value="1"/>
</dbReference>
<evidence type="ECO:0000256" key="2">
    <source>
        <dbReference type="ARBA" id="ARBA00022617"/>
    </source>
</evidence>